<dbReference type="EMBL" id="AABQDW010000009">
    <property type="protein sequence ID" value="EAI5408200.1"/>
    <property type="molecule type" value="Genomic_DNA"/>
</dbReference>
<organism evidence="3">
    <name type="scientific">Campylobacter fetus</name>
    <dbReference type="NCBI Taxonomy" id="196"/>
    <lineage>
        <taxon>Bacteria</taxon>
        <taxon>Pseudomonadati</taxon>
        <taxon>Campylobacterota</taxon>
        <taxon>Epsilonproteobacteria</taxon>
        <taxon>Campylobacterales</taxon>
        <taxon>Campylobacteraceae</taxon>
        <taxon>Campylobacter</taxon>
    </lineage>
</organism>
<dbReference type="Pfam" id="PF04301">
    <property type="entry name" value="BioG"/>
    <property type="match status" value="1"/>
</dbReference>
<dbReference type="AlphaFoldDB" id="A0A5L4IJH2"/>
<dbReference type="Proteomes" id="UP000557842">
    <property type="component" value="Unassembled WGS sequence"/>
</dbReference>
<accession>A0A5L4IJH2</accession>
<reference evidence="3 4" key="1">
    <citation type="submission" date="2018-05" db="EMBL/GenBank/DDBJ databases">
        <authorList>
            <consortium name="PulseNet: The National Subtyping Network for Foodborne Disease Surveillance"/>
            <person name="Tarr C.L."/>
            <person name="Trees E."/>
            <person name="Katz L.S."/>
            <person name="Carleton-Romer H.A."/>
            <person name="Stroika S."/>
            <person name="Kucerova Z."/>
            <person name="Roache K.F."/>
            <person name="Sabol A.L."/>
            <person name="Besser J."/>
            <person name="Gerner-Smidt P."/>
        </authorList>
    </citation>
    <scope>NUCLEOTIDE SEQUENCE</scope>
    <source>
        <strain evidence="2">2014D-0197</strain>
        <strain evidence="1 4">2016D-0221</strain>
        <strain evidence="3">D4313</strain>
    </source>
</reference>
<evidence type="ECO:0000313" key="3">
    <source>
        <dbReference type="EMBL" id="EAK0468794.1"/>
    </source>
</evidence>
<dbReference type="EMBL" id="AACCXM010000003">
    <property type="protein sequence ID" value="EAK0468794.1"/>
    <property type="molecule type" value="Genomic_DNA"/>
</dbReference>
<gene>
    <name evidence="2" type="ORF">AAH17_02410</name>
    <name evidence="3" type="ORF">AAH24_05365</name>
    <name evidence="1" type="ORF">BVH53_05745</name>
</gene>
<dbReference type="EMBL" id="AACCXK010000003">
    <property type="protein sequence ID" value="EAK0452517.1"/>
    <property type="molecule type" value="Genomic_DNA"/>
</dbReference>
<sequence length="204" mass="23543">MKIDIIKKDGKKLILLFLGYSFTPSCVEHLEVGDFALAVIYDYSELEFDHSFLKDKDIYLVSWSMGVWAANLVLKNIPLKKSIAINGTPFGIDEKYGINAGNFYKTITNYDFENFKKFCFLGIPPEKISNFKFNTNAKFELLNLYKNAIKPCDNNICWDKAIISKKDLIFSPKASEWFTCQKIYINAPHFAFFNFKSFGDIIEI</sequence>
<name>A0A5L4IJH2_CAMFE</name>
<evidence type="ECO:0000313" key="4">
    <source>
        <dbReference type="Proteomes" id="UP000557842"/>
    </source>
</evidence>
<dbReference type="InterPro" id="IPR029058">
    <property type="entry name" value="AB_hydrolase_fold"/>
</dbReference>
<evidence type="ECO:0000313" key="2">
    <source>
        <dbReference type="EMBL" id="EAK0452517.1"/>
    </source>
</evidence>
<dbReference type="InterPro" id="IPR007398">
    <property type="entry name" value="BioG"/>
</dbReference>
<dbReference type="RefSeq" id="WP_042960150.1">
    <property type="nucleotide sequence ID" value="NZ_AABUZP020000066.1"/>
</dbReference>
<evidence type="ECO:0000313" key="1">
    <source>
        <dbReference type="EMBL" id="EAI5408200.1"/>
    </source>
</evidence>
<comment type="caution">
    <text evidence="3">The sequence shown here is derived from an EMBL/GenBank/DDBJ whole genome shotgun (WGS) entry which is preliminary data.</text>
</comment>
<dbReference type="SUPFAM" id="SSF53474">
    <property type="entry name" value="alpha/beta-Hydrolases"/>
    <property type="match status" value="1"/>
</dbReference>
<proteinExistence type="predicted"/>
<protein>
    <submittedName>
        <fullName evidence="3">DUF452 family protein</fullName>
    </submittedName>
</protein>